<dbReference type="EMBL" id="BGPR01007024">
    <property type="protein sequence ID" value="GBN23668.1"/>
    <property type="molecule type" value="Genomic_DNA"/>
</dbReference>
<protein>
    <submittedName>
        <fullName evidence="1">Uncharacterized protein</fullName>
    </submittedName>
</protein>
<sequence length="82" mass="9117">MKPLRPNGEVSDLGVEGFRFEARFHRRSVVYAGSVPANSESFNSEIDALSLVWCGMVDAAPVPSSSNQNYEFHVKVASMRKR</sequence>
<proteinExistence type="predicted"/>
<evidence type="ECO:0000313" key="2">
    <source>
        <dbReference type="Proteomes" id="UP000499080"/>
    </source>
</evidence>
<keyword evidence="2" id="KW-1185">Reference proteome</keyword>
<dbReference type="AlphaFoldDB" id="A0A4Y2M982"/>
<dbReference type="Proteomes" id="UP000499080">
    <property type="component" value="Unassembled WGS sequence"/>
</dbReference>
<name>A0A4Y2M982_ARAVE</name>
<reference evidence="1 2" key="1">
    <citation type="journal article" date="2019" name="Sci. Rep.">
        <title>Orb-weaving spider Araneus ventricosus genome elucidates the spidroin gene catalogue.</title>
        <authorList>
            <person name="Kono N."/>
            <person name="Nakamura H."/>
            <person name="Ohtoshi R."/>
            <person name="Moran D.A.P."/>
            <person name="Shinohara A."/>
            <person name="Yoshida Y."/>
            <person name="Fujiwara M."/>
            <person name="Mori M."/>
            <person name="Tomita M."/>
            <person name="Arakawa K."/>
        </authorList>
    </citation>
    <scope>NUCLEOTIDE SEQUENCE [LARGE SCALE GENOMIC DNA]</scope>
</reference>
<comment type="caution">
    <text evidence="1">The sequence shown here is derived from an EMBL/GenBank/DDBJ whole genome shotgun (WGS) entry which is preliminary data.</text>
</comment>
<evidence type="ECO:0000313" key="1">
    <source>
        <dbReference type="EMBL" id="GBN23668.1"/>
    </source>
</evidence>
<gene>
    <name evidence="1" type="ORF">AVEN_13811_1</name>
</gene>
<organism evidence="1 2">
    <name type="scientific">Araneus ventricosus</name>
    <name type="common">Orbweaver spider</name>
    <name type="synonym">Epeira ventricosa</name>
    <dbReference type="NCBI Taxonomy" id="182803"/>
    <lineage>
        <taxon>Eukaryota</taxon>
        <taxon>Metazoa</taxon>
        <taxon>Ecdysozoa</taxon>
        <taxon>Arthropoda</taxon>
        <taxon>Chelicerata</taxon>
        <taxon>Arachnida</taxon>
        <taxon>Araneae</taxon>
        <taxon>Araneomorphae</taxon>
        <taxon>Entelegynae</taxon>
        <taxon>Araneoidea</taxon>
        <taxon>Araneidae</taxon>
        <taxon>Araneus</taxon>
    </lineage>
</organism>
<accession>A0A4Y2M982</accession>